<evidence type="ECO:0000313" key="2">
    <source>
        <dbReference type="Proteomes" id="UP000215335"/>
    </source>
</evidence>
<accession>A0A232EKL5</accession>
<keyword evidence="2" id="KW-1185">Reference proteome</keyword>
<dbReference type="EMBL" id="NNAY01003753">
    <property type="protein sequence ID" value="OXU18904.1"/>
    <property type="molecule type" value="Genomic_DNA"/>
</dbReference>
<organism evidence="1 2">
    <name type="scientific">Trichomalopsis sarcophagae</name>
    <dbReference type="NCBI Taxonomy" id="543379"/>
    <lineage>
        <taxon>Eukaryota</taxon>
        <taxon>Metazoa</taxon>
        <taxon>Ecdysozoa</taxon>
        <taxon>Arthropoda</taxon>
        <taxon>Hexapoda</taxon>
        <taxon>Insecta</taxon>
        <taxon>Pterygota</taxon>
        <taxon>Neoptera</taxon>
        <taxon>Endopterygota</taxon>
        <taxon>Hymenoptera</taxon>
        <taxon>Apocrita</taxon>
        <taxon>Proctotrupomorpha</taxon>
        <taxon>Chalcidoidea</taxon>
        <taxon>Pteromalidae</taxon>
        <taxon>Pteromalinae</taxon>
        <taxon>Trichomalopsis</taxon>
    </lineage>
</organism>
<dbReference type="Proteomes" id="UP000215335">
    <property type="component" value="Unassembled WGS sequence"/>
</dbReference>
<name>A0A232EKL5_9HYME</name>
<sequence>MNSGIFLARSARSRLLRRMLHEGASPQIACHRICKICVKHLFERECPSCRQPITTYLPEHMIGDEA</sequence>
<evidence type="ECO:0000313" key="1">
    <source>
        <dbReference type="EMBL" id="OXU18904.1"/>
    </source>
</evidence>
<reference evidence="1 2" key="1">
    <citation type="journal article" date="2017" name="Curr. Biol.">
        <title>The Evolution of Venom by Co-option of Single-Copy Genes.</title>
        <authorList>
            <person name="Martinson E.O."/>
            <person name="Mrinalini"/>
            <person name="Kelkar Y.D."/>
            <person name="Chang C.H."/>
            <person name="Werren J.H."/>
        </authorList>
    </citation>
    <scope>NUCLEOTIDE SEQUENCE [LARGE SCALE GENOMIC DNA]</scope>
    <source>
        <strain evidence="1 2">Alberta</strain>
        <tissue evidence="1">Whole body</tissue>
    </source>
</reference>
<gene>
    <name evidence="1" type="ORF">TSAR_009124</name>
</gene>
<dbReference type="AlphaFoldDB" id="A0A232EKL5"/>
<protein>
    <submittedName>
        <fullName evidence="1">Uncharacterized protein</fullName>
    </submittedName>
</protein>
<proteinExistence type="predicted"/>
<comment type="caution">
    <text evidence="1">The sequence shown here is derived from an EMBL/GenBank/DDBJ whole genome shotgun (WGS) entry which is preliminary data.</text>
</comment>